<comment type="caution">
    <text evidence="1">The sequence shown here is derived from an EMBL/GenBank/DDBJ whole genome shotgun (WGS) entry which is preliminary data.</text>
</comment>
<protein>
    <submittedName>
        <fullName evidence="1">Uncharacterized protein</fullName>
    </submittedName>
</protein>
<accession>A0ABD1ZIX6</accession>
<name>A0ABD1ZIX6_9MARC</name>
<evidence type="ECO:0000313" key="1">
    <source>
        <dbReference type="EMBL" id="KAL2650586.1"/>
    </source>
</evidence>
<sequence length="82" mass="9830">MGRRRTRVSDHLERDEVEEAVGQRRTMVIDRLERDEADEAAGRSQMRLNSFRTRLNFPLNFPFPILLNPRDNWCRVFEEVLV</sequence>
<organism evidence="1 2">
    <name type="scientific">Riccia fluitans</name>
    <dbReference type="NCBI Taxonomy" id="41844"/>
    <lineage>
        <taxon>Eukaryota</taxon>
        <taxon>Viridiplantae</taxon>
        <taxon>Streptophyta</taxon>
        <taxon>Embryophyta</taxon>
        <taxon>Marchantiophyta</taxon>
        <taxon>Marchantiopsida</taxon>
        <taxon>Marchantiidae</taxon>
        <taxon>Marchantiales</taxon>
        <taxon>Ricciaceae</taxon>
        <taxon>Riccia</taxon>
    </lineage>
</organism>
<proteinExistence type="predicted"/>
<dbReference type="Proteomes" id="UP001605036">
    <property type="component" value="Unassembled WGS sequence"/>
</dbReference>
<keyword evidence="2" id="KW-1185">Reference proteome</keyword>
<reference evidence="1 2" key="1">
    <citation type="submission" date="2024-09" db="EMBL/GenBank/DDBJ databases">
        <title>Chromosome-scale assembly of Riccia fluitans.</title>
        <authorList>
            <person name="Paukszto L."/>
            <person name="Sawicki J."/>
            <person name="Karawczyk K."/>
            <person name="Piernik-Szablinska J."/>
            <person name="Szczecinska M."/>
            <person name="Mazdziarz M."/>
        </authorList>
    </citation>
    <scope>NUCLEOTIDE SEQUENCE [LARGE SCALE GENOMIC DNA]</scope>
    <source>
        <strain evidence="1">Rf_01</strain>
        <tissue evidence="1">Aerial parts of the thallus</tissue>
    </source>
</reference>
<dbReference type="AlphaFoldDB" id="A0ABD1ZIX6"/>
<evidence type="ECO:0000313" key="2">
    <source>
        <dbReference type="Proteomes" id="UP001605036"/>
    </source>
</evidence>
<dbReference type="EMBL" id="JBHFFA010000001">
    <property type="protein sequence ID" value="KAL2650586.1"/>
    <property type="molecule type" value="Genomic_DNA"/>
</dbReference>
<gene>
    <name evidence="1" type="ORF">R1flu_018714</name>
</gene>